<dbReference type="Pfam" id="PF13560">
    <property type="entry name" value="HTH_31"/>
    <property type="match status" value="1"/>
</dbReference>
<accession>A0ABW6X608</accession>
<dbReference type="CDD" id="cd00093">
    <property type="entry name" value="HTH_XRE"/>
    <property type="match status" value="1"/>
</dbReference>
<sequence>MVRASEKFGVLLRELRGRIGLTQKELADLAGLSVRAVRDLERGRVSRPRKETVRLLADALRLRDGRRAVFLTTAAARVTWEEQPTPDANREEAPGRIRITDGRDGPDTDVYALAELLVTERRRLAAGEEAADDRDEIVFVATRSADSALDWSVLWAARPR</sequence>
<reference evidence="3 4" key="1">
    <citation type="submission" date="2024-10" db="EMBL/GenBank/DDBJ databases">
        <title>The Natural Products Discovery Center: Release of the First 8490 Sequenced Strains for Exploring Actinobacteria Biosynthetic Diversity.</title>
        <authorList>
            <person name="Kalkreuter E."/>
            <person name="Kautsar S.A."/>
            <person name="Yang D."/>
            <person name="Bader C.D."/>
            <person name="Teijaro C.N."/>
            <person name="Fluegel L."/>
            <person name="Davis C.M."/>
            <person name="Simpson J.R."/>
            <person name="Lauterbach L."/>
            <person name="Steele A.D."/>
            <person name="Gui C."/>
            <person name="Meng S."/>
            <person name="Li G."/>
            <person name="Viehrig K."/>
            <person name="Ye F."/>
            <person name="Su P."/>
            <person name="Kiefer A.F."/>
            <person name="Nichols A."/>
            <person name="Cepeda A.J."/>
            <person name="Yan W."/>
            <person name="Fan B."/>
            <person name="Jiang Y."/>
            <person name="Adhikari A."/>
            <person name="Zheng C.-J."/>
            <person name="Schuster L."/>
            <person name="Cowan T.M."/>
            <person name="Smanski M.J."/>
            <person name="Chevrette M.G."/>
            <person name="De Carvalho L.P.S."/>
            <person name="Shen B."/>
        </authorList>
    </citation>
    <scope>NUCLEOTIDE SEQUENCE [LARGE SCALE GENOMIC DNA]</scope>
    <source>
        <strain evidence="3 4">NPDC012540</strain>
    </source>
</reference>
<dbReference type="SMART" id="SM00530">
    <property type="entry name" value="HTH_XRE"/>
    <property type="match status" value="1"/>
</dbReference>
<dbReference type="PROSITE" id="PS50943">
    <property type="entry name" value="HTH_CROC1"/>
    <property type="match status" value="1"/>
</dbReference>
<dbReference type="Proteomes" id="UP001602322">
    <property type="component" value="Unassembled WGS sequence"/>
</dbReference>
<feature type="compositionally biased region" description="Basic and acidic residues" evidence="1">
    <location>
        <begin position="88"/>
        <end position="103"/>
    </location>
</feature>
<evidence type="ECO:0000313" key="4">
    <source>
        <dbReference type="Proteomes" id="UP001602322"/>
    </source>
</evidence>
<evidence type="ECO:0000313" key="3">
    <source>
        <dbReference type="EMBL" id="MFF5897524.1"/>
    </source>
</evidence>
<feature type="domain" description="HTH cro/C1-type" evidence="2">
    <location>
        <begin position="12"/>
        <end position="60"/>
    </location>
</feature>
<dbReference type="RefSeq" id="WP_145807128.1">
    <property type="nucleotide sequence ID" value="NZ_JBIBEG010000004.1"/>
</dbReference>
<dbReference type="InterPro" id="IPR010982">
    <property type="entry name" value="Lambda_DNA-bd_dom_sf"/>
</dbReference>
<name>A0ABW6X608_9ACTN</name>
<gene>
    <name evidence="3" type="ORF">ACFY8O_16525</name>
</gene>
<dbReference type="SUPFAM" id="SSF47413">
    <property type="entry name" value="lambda repressor-like DNA-binding domains"/>
    <property type="match status" value="1"/>
</dbReference>
<protein>
    <submittedName>
        <fullName evidence="3">Helix-turn-helix domain-containing protein</fullName>
    </submittedName>
</protein>
<feature type="region of interest" description="Disordered" evidence="1">
    <location>
        <begin position="82"/>
        <end position="103"/>
    </location>
</feature>
<dbReference type="InterPro" id="IPR001387">
    <property type="entry name" value="Cro/C1-type_HTH"/>
</dbReference>
<proteinExistence type="predicted"/>
<evidence type="ECO:0000256" key="1">
    <source>
        <dbReference type="SAM" id="MobiDB-lite"/>
    </source>
</evidence>
<organism evidence="3 4">
    <name type="scientific">Streptomyces argenteolus</name>
    <dbReference type="NCBI Taxonomy" id="67274"/>
    <lineage>
        <taxon>Bacteria</taxon>
        <taxon>Bacillati</taxon>
        <taxon>Actinomycetota</taxon>
        <taxon>Actinomycetes</taxon>
        <taxon>Kitasatosporales</taxon>
        <taxon>Streptomycetaceae</taxon>
        <taxon>Streptomyces</taxon>
    </lineage>
</organism>
<comment type="caution">
    <text evidence="3">The sequence shown here is derived from an EMBL/GenBank/DDBJ whole genome shotgun (WGS) entry which is preliminary data.</text>
</comment>
<dbReference type="EMBL" id="JBIBEG010000004">
    <property type="protein sequence ID" value="MFF5897524.1"/>
    <property type="molecule type" value="Genomic_DNA"/>
</dbReference>
<keyword evidence="4" id="KW-1185">Reference proteome</keyword>
<evidence type="ECO:0000259" key="2">
    <source>
        <dbReference type="PROSITE" id="PS50943"/>
    </source>
</evidence>
<dbReference type="Gene3D" id="1.10.260.40">
    <property type="entry name" value="lambda repressor-like DNA-binding domains"/>
    <property type="match status" value="1"/>
</dbReference>